<evidence type="ECO:0000259" key="3">
    <source>
        <dbReference type="Pfam" id="PF02397"/>
    </source>
</evidence>
<comment type="caution">
    <text evidence="4">The sequence shown here is derived from an EMBL/GenBank/DDBJ whole genome shotgun (WGS) entry which is preliminary data.</text>
</comment>
<name>A0A850T5X0_9BACT</name>
<dbReference type="PANTHER" id="PTHR30576">
    <property type="entry name" value="COLANIC BIOSYNTHESIS UDP-GLUCOSE LIPID CARRIER TRANSFERASE"/>
    <property type="match status" value="1"/>
</dbReference>
<dbReference type="InterPro" id="IPR003362">
    <property type="entry name" value="Bact_transf"/>
</dbReference>
<dbReference type="EMBL" id="JACADJ010000080">
    <property type="protein sequence ID" value="NWH06491.1"/>
    <property type="molecule type" value="Genomic_DNA"/>
</dbReference>
<feature type="transmembrane region" description="Helical" evidence="2">
    <location>
        <begin position="185"/>
        <end position="202"/>
    </location>
</feature>
<dbReference type="Proteomes" id="UP000553343">
    <property type="component" value="Unassembled WGS sequence"/>
</dbReference>
<dbReference type="PANTHER" id="PTHR30576:SF0">
    <property type="entry name" value="UNDECAPRENYL-PHOSPHATE N-ACETYLGALACTOSAMINYL 1-PHOSPHATE TRANSFERASE-RELATED"/>
    <property type="match status" value="1"/>
</dbReference>
<dbReference type="RefSeq" id="WP_178367952.1">
    <property type="nucleotide sequence ID" value="NZ_JACADJ010000080.1"/>
</dbReference>
<evidence type="ECO:0000313" key="4">
    <source>
        <dbReference type="EMBL" id="NWH06491.1"/>
    </source>
</evidence>
<evidence type="ECO:0000256" key="1">
    <source>
        <dbReference type="ARBA" id="ARBA00006464"/>
    </source>
</evidence>
<dbReference type="GO" id="GO:0016780">
    <property type="term" value="F:phosphotransferase activity, for other substituted phosphate groups"/>
    <property type="evidence" value="ECO:0007669"/>
    <property type="project" value="TreeGrafter"/>
</dbReference>
<sequence>MQKLKLTTFRLIGVDVILISLSFFVINYIKRGSLSLSEGYGWLLVLFYLCWVLSGLVGKKFLPGAYQGYLKGLQVLLKSGLYLTYMIVFLVVMLGLSQYSRVQVFATCGILFLMEMVIWSAGYRYVVPFVGQPDDLYATIDEAESAGRDSPFSYRFLGLDFILLVTAFFAVNWLKQDRLALPPGYDRLGLILVGVWFGLSLAGSKFNLIGQKNFYFALWQWIKTGLLMLTTFGVLVFGFRMFNYSRFQGFGTIVVFMGLEWLALLLYFSTRKYSHAESDIESVGQVKKLIGQEEYDLNVDLETVRARMMAPCTHKLRRFFDSENPAFFNFLSAHVDLQDIRCVESLVDRSCEPFLMRDDQLMLRLYISMHKLNDCRRLNVHFLQLHQMIMPGGYFAGYAHTIRTHRNWIYGKYPRQLAHIVYVLDFMVHRMMPKLPWVQKVYFAVTKGKNRVISQAEVLGRLCFCGFEIVATENIDNRLHFIARKVKTSSLDRSPTYGPLVALKRSGFGGGVVNTYKFRTMHPYSEYLQQYMYDLHGLQKGGKIENDFRMTTWGKVMRKLWIDELPMFYNWFKGDFGLVGVRPLSFQYLSLYDADLQELRKKVRPGLIPPFYADLPETFEEICESERRYIRAFLDRPIRTQIVYFWKSFVNIAIKGARSK</sequence>
<comment type="similarity">
    <text evidence="1">Belongs to the bacterial sugar transferase family.</text>
</comment>
<reference evidence="4 5" key="1">
    <citation type="submission" date="2020-06" db="EMBL/GenBank/DDBJ databases">
        <title>High-quality draft genome of sulfate reducer Desulfobacter latus type strain AcrS2 isolated from marine sediment.</title>
        <authorList>
            <person name="Hoppe M."/>
            <person name="Larsen C.K."/>
            <person name="Marshall I.P.G."/>
            <person name="Schramm A."/>
            <person name="Marietou A.G."/>
        </authorList>
    </citation>
    <scope>NUCLEOTIDE SEQUENCE [LARGE SCALE GENOMIC DNA]</scope>
    <source>
        <strain evidence="4 5">AcRS2</strain>
    </source>
</reference>
<feature type="transmembrane region" description="Helical" evidence="2">
    <location>
        <begin position="41"/>
        <end position="59"/>
    </location>
</feature>
<feature type="transmembrane region" description="Helical" evidence="2">
    <location>
        <begin position="12"/>
        <end position="29"/>
    </location>
</feature>
<protein>
    <submittedName>
        <fullName evidence="4">Sugar transferase</fullName>
    </submittedName>
</protein>
<organism evidence="4 5">
    <name type="scientific">Desulfobacter latus</name>
    <dbReference type="NCBI Taxonomy" id="2292"/>
    <lineage>
        <taxon>Bacteria</taxon>
        <taxon>Pseudomonadati</taxon>
        <taxon>Thermodesulfobacteriota</taxon>
        <taxon>Desulfobacteria</taxon>
        <taxon>Desulfobacterales</taxon>
        <taxon>Desulfobacteraceae</taxon>
        <taxon>Desulfobacter</taxon>
    </lineage>
</organism>
<gene>
    <name evidence="4" type="ORF">HXW94_16130</name>
</gene>
<feature type="transmembrane region" description="Helical" evidence="2">
    <location>
        <begin position="249"/>
        <end position="268"/>
    </location>
</feature>
<keyword evidence="2" id="KW-1133">Transmembrane helix</keyword>
<keyword evidence="4" id="KW-0808">Transferase</keyword>
<dbReference type="AlphaFoldDB" id="A0A850T5X0"/>
<keyword evidence="5" id="KW-1185">Reference proteome</keyword>
<keyword evidence="2" id="KW-0472">Membrane</keyword>
<evidence type="ECO:0000313" key="5">
    <source>
        <dbReference type="Proteomes" id="UP000553343"/>
    </source>
</evidence>
<feature type="transmembrane region" description="Helical" evidence="2">
    <location>
        <begin position="214"/>
        <end position="237"/>
    </location>
</feature>
<feature type="transmembrane region" description="Helical" evidence="2">
    <location>
        <begin position="152"/>
        <end position="173"/>
    </location>
</feature>
<feature type="domain" description="Bacterial sugar transferase" evidence="3">
    <location>
        <begin position="501"/>
        <end position="631"/>
    </location>
</feature>
<dbReference type="Pfam" id="PF02397">
    <property type="entry name" value="Bac_transf"/>
    <property type="match status" value="1"/>
</dbReference>
<keyword evidence="2" id="KW-0812">Transmembrane</keyword>
<evidence type="ECO:0000256" key="2">
    <source>
        <dbReference type="SAM" id="Phobius"/>
    </source>
</evidence>
<accession>A0A850T5X0</accession>
<feature type="transmembrane region" description="Helical" evidence="2">
    <location>
        <begin position="104"/>
        <end position="126"/>
    </location>
</feature>
<feature type="transmembrane region" description="Helical" evidence="2">
    <location>
        <begin position="79"/>
        <end position="97"/>
    </location>
</feature>
<proteinExistence type="inferred from homology"/>